<reference evidence="2" key="1">
    <citation type="submission" date="2016-02" db="EMBL/GenBank/DDBJ databases">
        <title>Draft genome sequence of Microdochium bolleyi, a fungal endophyte of beachgrass.</title>
        <authorList>
            <consortium name="DOE Joint Genome Institute"/>
            <person name="David A.S."/>
            <person name="May G."/>
            <person name="Haridas S."/>
            <person name="Lim J."/>
            <person name="Wang M."/>
            <person name="Labutti K."/>
            <person name="Lipzen A."/>
            <person name="Barry K."/>
            <person name="Grigoriev I.V."/>
        </authorList>
    </citation>
    <scope>NUCLEOTIDE SEQUENCE [LARGE SCALE GENOMIC DNA]</scope>
    <source>
        <strain evidence="2">J235TASD1</strain>
    </source>
</reference>
<dbReference type="EMBL" id="KQ964247">
    <property type="protein sequence ID" value="KXJ93825.1"/>
    <property type="molecule type" value="Genomic_DNA"/>
</dbReference>
<evidence type="ECO:0000313" key="1">
    <source>
        <dbReference type="EMBL" id="KXJ93825.1"/>
    </source>
</evidence>
<sequence length="72" mass="7801">MNLQLRSLDLAELQAAASYTWSEHWAGEPGTTLAYWDAAPSSLVRLALLACLAAADVVCFFCFCNPLGVLRP</sequence>
<proteinExistence type="predicted"/>
<dbReference type="InParanoid" id="A0A136J9K7"/>
<dbReference type="Proteomes" id="UP000070501">
    <property type="component" value="Unassembled WGS sequence"/>
</dbReference>
<name>A0A136J9K7_9PEZI</name>
<gene>
    <name evidence="1" type="ORF">Micbo1qcDRAFT_39339</name>
</gene>
<accession>A0A136J9K7</accession>
<organism evidence="1 2">
    <name type="scientific">Microdochium bolleyi</name>
    <dbReference type="NCBI Taxonomy" id="196109"/>
    <lineage>
        <taxon>Eukaryota</taxon>
        <taxon>Fungi</taxon>
        <taxon>Dikarya</taxon>
        <taxon>Ascomycota</taxon>
        <taxon>Pezizomycotina</taxon>
        <taxon>Sordariomycetes</taxon>
        <taxon>Xylariomycetidae</taxon>
        <taxon>Xylariales</taxon>
        <taxon>Microdochiaceae</taxon>
        <taxon>Microdochium</taxon>
    </lineage>
</organism>
<protein>
    <submittedName>
        <fullName evidence="1">Uncharacterized protein</fullName>
    </submittedName>
</protein>
<keyword evidence="2" id="KW-1185">Reference proteome</keyword>
<evidence type="ECO:0000313" key="2">
    <source>
        <dbReference type="Proteomes" id="UP000070501"/>
    </source>
</evidence>
<dbReference type="AlphaFoldDB" id="A0A136J9K7"/>